<keyword evidence="2" id="KW-1185">Reference proteome</keyword>
<protein>
    <submittedName>
        <fullName evidence="1">Uncharacterized protein</fullName>
    </submittedName>
</protein>
<proteinExistence type="predicted"/>
<feature type="non-terminal residue" evidence="1">
    <location>
        <position position="78"/>
    </location>
</feature>
<dbReference type="Proteomes" id="UP001432322">
    <property type="component" value="Unassembled WGS sequence"/>
</dbReference>
<name>A0AAV5VR39_9BILA</name>
<feature type="non-terminal residue" evidence="1">
    <location>
        <position position="1"/>
    </location>
</feature>
<reference evidence="1" key="1">
    <citation type="submission" date="2023-10" db="EMBL/GenBank/DDBJ databases">
        <title>Genome assembly of Pristionchus species.</title>
        <authorList>
            <person name="Yoshida K."/>
            <person name="Sommer R.J."/>
        </authorList>
    </citation>
    <scope>NUCLEOTIDE SEQUENCE</scope>
    <source>
        <strain evidence="1">RS5133</strain>
    </source>
</reference>
<gene>
    <name evidence="1" type="ORF">PFISCL1PPCAC_12100</name>
</gene>
<evidence type="ECO:0000313" key="1">
    <source>
        <dbReference type="EMBL" id="GMT20803.1"/>
    </source>
</evidence>
<dbReference type="AlphaFoldDB" id="A0AAV5VR39"/>
<evidence type="ECO:0000313" key="2">
    <source>
        <dbReference type="Proteomes" id="UP001432322"/>
    </source>
</evidence>
<accession>A0AAV5VR39</accession>
<sequence length="78" mass="9246">HISCMIAAATIICSILFVWPPNKRVDRLMTFDTKMHAPFMPYTPETNRRLLPYLEFKTNFNRFLIFALPMPLSYCIFE</sequence>
<dbReference type="EMBL" id="BTSY01000003">
    <property type="protein sequence ID" value="GMT20803.1"/>
    <property type="molecule type" value="Genomic_DNA"/>
</dbReference>
<comment type="caution">
    <text evidence="1">The sequence shown here is derived from an EMBL/GenBank/DDBJ whole genome shotgun (WGS) entry which is preliminary data.</text>
</comment>
<organism evidence="1 2">
    <name type="scientific">Pristionchus fissidentatus</name>
    <dbReference type="NCBI Taxonomy" id="1538716"/>
    <lineage>
        <taxon>Eukaryota</taxon>
        <taxon>Metazoa</taxon>
        <taxon>Ecdysozoa</taxon>
        <taxon>Nematoda</taxon>
        <taxon>Chromadorea</taxon>
        <taxon>Rhabditida</taxon>
        <taxon>Rhabditina</taxon>
        <taxon>Diplogasteromorpha</taxon>
        <taxon>Diplogasteroidea</taxon>
        <taxon>Neodiplogasteridae</taxon>
        <taxon>Pristionchus</taxon>
    </lineage>
</organism>